<dbReference type="AlphaFoldDB" id="A0A6H9YXY1"/>
<organism evidence="2 3">
    <name type="scientific">Actinomadura rudentiformis</name>
    <dbReference type="NCBI Taxonomy" id="359158"/>
    <lineage>
        <taxon>Bacteria</taxon>
        <taxon>Bacillati</taxon>
        <taxon>Actinomycetota</taxon>
        <taxon>Actinomycetes</taxon>
        <taxon>Streptosporangiales</taxon>
        <taxon>Thermomonosporaceae</taxon>
        <taxon>Actinomadura</taxon>
    </lineage>
</organism>
<feature type="compositionally biased region" description="Polar residues" evidence="1">
    <location>
        <begin position="1"/>
        <end position="16"/>
    </location>
</feature>
<dbReference type="Pfam" id="PF03995">
    <property type="entry name" value="Inhibitor_I36"/>
    <property type="match status" value="1"/>
</dbReference>
<accession>A0A6H9YXY1</accession>
<evidence type="ECO:0000313" key="3">
    <source>
        <dbReference type="Proteomes" id="UP000468735"/>
    </source>
</evidence>
<dbReference type="OrthoDB" id="3476865at2"/>
<evidence type="ECO:0000256" key="1">
    <source>
        <dbReference type="SAM" id="MobiDB-lite"/>
    </source>
</evidence>
<gene>
    <name evidence="2" type="ORF">F8566_01035</name>
</gene>
<name>A0A6H9YXY1_9ACTN</name>
<dbReference type="EMBL" id="WBMT01000001">
    <property type="protein sequence ID" value="KAB2352314.1"/>
    <property type="molecule type" value="Genomic_DNA"/>
</dbReference>
<sequence>MAVLSSTVLGATSASAETEPAKPSGMHCRVVLDRVQPGEEASRVTSRTCSTDRAELGINAKTLLMTWYEHSNYNGWSTYVEGDWGPCDRVGYKILDTGNTWRNMISSFKVWNSCDNVHAYQETNLKGTNMWYHGNRSYVGDTMNDKIRSIWIQSS</sequence>
<evidence type="ECO:0000313" key="2">
    <source>
        <dbReference type="EMBL" id="KAB2352314.1"/>
    </source>
</evidence>
<evidence type="ECO:0008006" key="4">
    <source>
        <dbReference type="Google" id="ProtNLM"/>
    </source>
</evidence>
<dbReference type="Proteomes" id="UP000468735">
    <property type="component" value="Unassembled WGS sequence"/>
</dbReference>
<proteinExistence type="predicted"/>
<reference evidence="2 3" key="1">
    <citation type="submission" date="2019-09" db="EMBL/GenBank/DDBJ databases">
        <title>Actinomadura physcomitrii sp. nov., a novel actinomycete isolated from moss [Physcomitrium sphaericum (Ludw) Fuernr].</title>
        <authorList>
            <person name="Zhuang X."/>
            <person name="Liu C."/>
        </authorList>
    </citation>
    <scope>NUCLEOTIDE SEQUENCE [LARGE SCALE GENOMIC DNA]</scope>
    <source>
        <strain evidence="2 3">HMC1</strain>
    </source>
</reference>
<dbReference type="Gene3D" id="2.60.20.10">
    <property type="entry name" value="Crystallins"/>
    <property type="match status" value="1"/>
</dbReference>
<comment type="caution">
    <text evidence="2">The sequence shown here is derived from an EMBL/GenBank/DDBJ whole genome shotgun (WGS) entry which is preliminary data.</text>
</comment>
<dbReference type="RefSeq" id="WP_151557004.1">
    <property type="nucleotide sequence ID" value="NZ_WBMT01000001.1"/>
</dbReference>
<keyword evidence="3" id="KW-1185">Reference proteome</keyword>
<protein>
    <recommendedName>
        <fullName evidence="4">Peptidase inhibitor family I36 protein</fullName>
    </recommendedName>
</protein>
<feature type="region of interest" description="Disordered" evidence="1">
    <location>
        <begin position="1"/>
        <end position="25"/>
    </location>
</feature>